<dbReference type="Proteomes" id="UP000638188">
    <property type="component" value="Unassembled WGS sequence"/>
</dbReference>
<dbReference type="Pfam" id="PF12146">
    <property type="entry name" value="Hydrolase_4"/>
    <property type="match status" value="1"/>
</dbReference>
<proteinExistence type="predicted"/>
<dbReference type="RefSeq" id="WP_150277067.1">
    <property type="nucleotide sequence ID" value="NZ_BMFF01000004.1"/>
</dbReference>
<keyword evidence="3" id="KW-1185">Reference proteome</keyword>
<dbReference type="PANTHER" id="PTHR43194">
    <property type="entry name" value="HYDROLASE ALPHA/BETA FOLD FAMILY"/>
    <property type="match status" value="1"/>
</dbReference>
<dbReference type="GO" id="GO:0016787">
    <property type="term" value="F:hydrolase activity"/>
    <property type="evidence" value="ECO:0007669"/>
    <property type="project" value="UniProtKB-KW"/>
</dbReference>
<evidence type="ECO:0000313" key="2">
    <source>
        <dbReference type="EMBL" id="GGD01449.1"/>
    </source>
</evidence>
<evidence type="ECO:0000313" key="3">
    <source>
        <dbReference type="Proteomes" id="UP000638188"/>
    </source>
</evidence>
<dbReference type="InterPro" id="IPR022742">
    <property type="entry name" value="Hydrolase_4"/>
</dbReference>
<dbReference type="EMBL" id="BMFF01000004">
    <property type="protein sequence ID" value="GGD01449.1"/>
    <property type="molecule type" value="Genomic_DNA"/>
</dbReference>
<protein>
    <submittedName>
        <fullName evidence="2">Alpha/beta hydrolase</fullName>
    </submittedName>
</protein>
<name>A0ABQ1PQF9_9GAMM</name>
<evidence type="ECO:0000259" key="1">
    <source>
        <dbReference type="Pfam" id="PF12146"/>
    </source>
</evidence>
<accession>A0ABQ1PQF9</accession>
<dbReference type="InterPro" id="IPR029058">
    <property type="entry name" value="AB_hydrolase_fold"/>
</dbReference>
<reference evidence="3" key="1">
    <citation type="journal article" date="2019" name="Int. J. Syst. Evol. Microbiol.">
        <title>The Global Catalogue of Microorganisms (GCM) 10K type strain sequencing project: providing services to taxonomists for standard genome sequencing and annotation.</title>
        <authorList>
            <consortium name="The Broad Institute Genomics Platform"/>
            <consortium name="The Broad Institute Genome Sequencing Center for Infectious Disease"/>
            <person name="Wu L."/>
            <person name="Ma J."/>
        </authorList>
    </citation>
    <scope>NUCLEOTIDE SEQUENCE [LARGE SCALE GENOMIC DNA]</scope>
    <source>
        <strain evidence="3">CGMCC 1.12482</strain>
    </source>
</reference>
<feature type="domain" description="Serine aminopeptidase S33" evidence="1">
    <location>
        <begin position="73"/>
        <end position="299"/>
    </location>
</feature>
<sequence>MKKPLLATLAVVVVSFVGALVLSVVFGGPSAPSVMASANNPFDSVDYSGLPELSNYAARDGQNLGFRRYDVANPQGSAVLLHGSSADSRSMHLMAQALVDAGFAVHALDVRGHGASGAKGHVAYVGQLEDDLQDFMEQVQPAAPVTLVGFSSGGGFALRVAGGEHAAIFDHYLLLAPFVSHEAPTYRSGSGGWVNVGLPRYVALAILNQMGIKQFNHLPVVSYALSEQARQSLTPEYSFNLAENYRPQADYVEVIKGIQQPTQVLVGAQDEMFYPAEFVDVFGAAERRVPVTLVEGANHVGLTLMQPALNALIAAMSELRDLDNLRSKR</sequence>
<dbReference type="Gene3D" id="3.40.50.1820">
    <property type="entry name" value="alpha/beta hydrolase"/>
    <property type="match status" value="1"/>
</dbReference>
<dbReference type="SUPFAM" id="SSF53474">
    <property type="entry name" value="alpha/beta-Hydrolases"/>
    <property type="match status" value="1"/>
</dbReference>
<dbReference type="PANTHER" id="PTHR43194:SF2">
    <property type="entry name" value="PEROXISOMAL MEMBRANE PROTEIN LPX1"/>
    <property type="match status" value="1"/>
</dbReference>
<organism evidence="2 3">
    <name type="scientific">Halopseudomonas salina</name>
    <dbReference type="NCBI Taxonomy" id="1323744"/>
    <lineage>
        <taxon>Bacteria</taxon>
        <taxon>Pseudomonadati</taxon>
        <taxon>Pseudomonadota</taxon>
        <taxon>Gammaproteobacteria</taxon>
        <taxon>Pseudomonadales</taxon>
        <taxon>Pseudomonadaceae</taxon>
        <taxon>Halopseudomonas</taxon>
    </lineage>
</organism>
<comment type="caution">
    <text evidence="2">The sequence shown here is derived from an EMBL/GenBank/DDBJ whole genome shotgun (WGS) entry which is preliminary data.</text>
</comment>
<gene>
    <name evidence="2" type="ORF">GCM10007418_20900</name>
</gene>
<dbReference type="InterPro" id="IPR050228">
    <property type="entry name" value="Carboxylesterase_BioH"/>
</dbReference>
<keyword evidence="2" id="KW-0378">Hydrolase</keyword>